<gene>
    <name evidence="1" type="ORF">KGM_202053</name>
</gene>
<dbReference type="AlphaFoldDB" id="A0A212EYZ0"/>
<keyword evidence="2" id="KW-1185">Reference proteome</keyword>
<dbReference type="InParanoid" id="A0A212EYZ0"/>
<sequence length="303" mass="35114">MSKLTKNTFPFLGILGCYLIIFSVQTLAKPTNFDDANIKEIRFPIKKITFAPVLVKTIPKNLIRKRRQLRIPRILPMRSRIRPLLPPRQPIILSMITSAVSDGIRTYPYYLQEIPLAFGETILNSVREAAPHITDAIKDISPGIMEIMNAVPETETMHPFQKIMKKIPTVIHETMQVALDPPEENGESELIPNLQRLVEEPTKITHSYSRPMEPLKILQEKYQNTKDKLNYKFEKTKQKAQSFYQNLLQDYEEITPKRKIYQNEIPKSMKKASQTISPVINESLTEMAKLPQKIKKFVEQMKQ</sequence>
<comment type="caution">
    <text evidence="1">The sequence shown here is derived from an EMBL/GenBank/DDBJ whole genome shotgun (WGS) entry which is preliminary data.</text>
</comment>
<name>A0A212EYZ0_DANPL</name>
<dbReference type="KEGG" id="dpl:KGM_202053"/>
<dbReference type="eggNOG" id="ENOG502TBCD">
    <property type="taxonomic scope" value="Eukaryota"/>
</dbReference>
<proteinExistence type="predicted"/>
<dbReference type="Proteomes" id="UP000007151">
    <property type="component" value="Unassembled WGS sequence"/>
</dbReference>
<evidence type="ECO:0000313" key="2">
    <source>
        <dbReference type="Proteomes" id="UP000007151"/>
    </source>
</evidence>
<accession>A0A212EYZ0</accession>
<dbReference type="EMBL" id="AGBW02011400">
    <property type="protein sequence ID" value="OWR46709.1"/>
    <property type="molecule type" value="Genomic_DNA"/>
</dbReference>
<evidence type="ECO:0000313" key="1">
    <source>
        <dbReference type="EMBL" id="OWR46709.1"/>
    </source>
</evidence>
<dbReference type="PROSITE" id="PS51257">
    <property type="entry name" value="PROKAR_LIPOPROTEIN"/>
    <property type="match status" value="1"/>
</dbReference>
<protein>
    <submittedName>
        <fullName evidence="1">Uncharacterized protein</fullName>
    </submittedName>
</protein>
<organism evidence="1 2">
    <name type="scientific">Danaus plexippus plexippus</name>
    <dbReference type="NCBI Taxonomy" id="278856"/>
    <lineage>
        <taxon>Eukaryota</taxon>
        <taxon>Metazoa</taxon>
        <taxon>Ecdysozoa</taxon>
        <taxon>Arthropoda</taxon>
        <taxon>Hexapoda</taxon>
        <taxon>Insecta</taxon>
        <taxon>Pterygota</taxon>
        <taxon>Neoptera</taxon>
        <taxon>Endopterygota</taxon>
        <taxon>Lepidoptera</taxon>
        <taxon>Glossata</taxon>
        <taxon>Ditrysia</taxon>
        <taxon>Papilionoidea</taxon>
        <taxon>Nymphalidae</taxon>
        <taxon>Danainae</taxon>
        <taxon>Danaini</taxon>
        <taxon>Danaina</taxon>
        <taxon>Danaus</taxon>
        <taxon>Danaus</taxon>
    </lineage>
</organism>
<reference evidence="1 2" key="1">
    <citation type="journal article" date="2011" name="Cell">
        <title>The monarch butterfly genome yields insights into long-distance migration.</title>
        <authorList>
            <person name="Zhan S."/>
            <person name="Merlin C."/>
            <person name="Boore J.L."/>
            <person name="Reppert S.M."/>
        </authorList>
    </citation>
    <scope>NUCLEOTIDE SEQUENCE [LARGE SCALE GENOMIC DNA]</scope>
    <source>
        <strain evidence="1">F-2</strain>
    </source>
</reference>